<keyword evidence="1" id="KW-1133">Transmembrane helix</keyword>
<keyword evidence="1" id="KW-0812">Transmembrane</keyword>
<name>H8KU30_SOLCM</name>
<dbReference type="OrthoDB" id="1072981at2"/>
<keyword evidence="3" id="KW-1185">Reference proteome</keyword>
<dbReference type="Proteomes" id="UP000007590">
    <property type="component" value="Chromosome"/>
</dbReference>
<dbReference type="eggNOG" id="COG4272">
    <property type="taxonomic scope" value="Bacteria"/>
</dbReference>
<protein>
    <submittedName>
        <fullName evidence="2">Putative membrane protein</fullName>
    </submittedName>
</protein>
<dbReference type="Pfam" id="PF07843">
    <property type="entry name" value="DUF1634"/>
    <property type="match status" value="1"/>
</dbReference>
<evidence type="ECO:0000313" key="3">
    <source>
        <dbReference type="Proteomes" id="UP000007590"/>
    </source>
</evidence>
<sequence>MKRFFSKSFWDERDVEIIIGQLLRYGVALSSIMVIIGGITYLYRHGYEVEHYSMFNGEPSGYTSLYGVIKGVSENKGREIIQLGVIVLIATPIFRVAFSALAFIIEKDYLYVFITLLVLSIIIFSMTGGLAG</sequence>
<proteinExistence type="predicted"/>
<evidence type="ECO:0000313" key="2">
    <source>
        <dbReference type="EMBL" id="AFD07010.1"/>
    </source>
</evidence>
<dbReference type="EMBL" id="CP003349">
    <property type="protein sequence ID" value="AFD07010.1"/>
    <property type="molecule type" value="Genomic_DNA"/>
</dbReference>
<dbReference type="RefSeq" id="WP_014680237.1">
    <property type="nucleotide sequence ID" value="NC_017770.1"/>
</dbReference>
<dbReference type="AlphaFoldDB" id="H8KU30"/>
<feature type="transmembrane region" description="Helical" evidence="1">
    <location>
        <begin position="22"/>
        <end position="43"/>
    </location>
</feature>
<dbReference type="KEGG" id="scn:Solca_1951"/>
<dbReference type="InterPro" id="IPR012861">
    <property type="entry name" value="DUF1634"/>
</dbReference>
<organism evidence="2 3">
    <name type="scientific">Solitalea canadensis (strain ATCC 29591 / DSM 3403 / JCM 21819 / LMG 8368 / NBRC 15130 / NCIMB 12057 / USAM 9D)</name>
    <name type="common">Flexibacter canadensis</name>
    <dbReference type="NCBI Taxonomy" id="929556"/>
    <lineage>
        <taxon>Bacteria</taxon>
        <taxon>Pseudomonadati</taxon>
        <taxon>Bacteroidota</taxon>
        <taxon>Sphingobacteriia</taxon>
        <taxon>Sphingobacteriales</taxon>
        <taxon>Sphingobacteriaceae</taxon>
        <taxon>Solitalea</taxon>
    </lineage>
</organism>
<accession>H8KU30</accession>
<dbReference type="STRING" id="929556.Solca_1951"/>
<evidence type="ECO:0000256" key="1">
    <source>
        <dbReference type="SAM" id="Phobius"/>
    </source>
</evidence>
<keyword evidence="1" id="KW-0472">Membrane</keyword>
<reference evidence="2" key="1">
    <citation type="submission" date="2012-02" db="EMBL/GenBank/DDBJ databases">
        <title>The complete genome of Solitalea canadensis DSM 3403.</title>
        <authorList>
            <consortium name="US DOE Joint Genome Institute (JGI-PGF)"/>
            <person name="Lucas S."/>
            <person name="Copeland A."/>
            <person name="Lapidus A."/>
            <person name="Glavina del Rio T."/>
            <person name="Dalin E."/>
            <person name="Tice H."/>
            <person name="Bruce D."/>
            <person name="Goodwin L."/>
            <person name="Pitluck S."/>
            <person name="Peters L."/>
            <person name="Ovchinnikova G."/>
            <person name="Lu M."/>
            <person name="Kyrpides N."/>
            <person name="Mavromatis K."/>
            <person name="Ivanova N."/>
            <person name="Brettin T."/>
            <person name="Detter J.C."/>
            <person name="Han C."/>
            <person name="Larimer F."/>
            <person name="Land M."/>
            <person name="Hauser L."/>
            <person name="Markowitz V."/>
            <person name="Cheng J.-F."/>
            <person name="Hugenholtz P."/>
            <person name="Woyke T."/>
            <person name="Wu D."/>
            <person name="Spring S."/>
            <person name="Schroeder M."/>
            <person name="Kopitz M."/>
            <person name="Brambilla E."/>
            <person name="Klenk H.-P."/>
            <person name="Eisen J.A."/>
        </authorList>
    </citation>
    <scope>NUCLEOTIDE SEQUENCE</scope>
    <source>
        <strain evidence="2">DSM 3403</strain>
    </source>
</reference>
<feature type="transmembrane region" description="Helical" evidence="1">
    <location>
        <begin position="80"/>
        <end position="103"/>
    </location>
</feature>
<gene>
    <name evidence="2" type="ordered locus">Solca_1951</name>
</gene>
<dbReference type="HOGENOM" id="CLU_140339_0_0_10"/>
<feature type="transmembrane region" description="Helical" evidence="1">
    <location>
        <begin position="110"/>
        <end position="131"/>
    </location>
</feature>